<dbReference type="Gene3D" id="1.10.3720.10">
    <property type="entry name" value="MetI-like"/>
    <property type="match status" value="1"/>
</dbReference>
<accession>A0A087E571</accession>
<feature type="transmembrane region" description="Helical" evidence="8">
    <location>
        <begin position="20"/>
        <end position="42"/>
    </location>
</feature>
<dbReference type="eggNOG" id="COG0765">
    <property type="taxonomic scope" value="Bacteria"/>
</dbReference>
<evidence type="ECO:0000256" key="2">
    <source>
        <dbReference type="ARBA" id="ARBA00022448"/>
    </source>
</evidence>
<proteinExistence type="inferred from homology"/>
<dbReference type="AlphaFoldDB" id="A0A087E571"/>
<keyword evidence="4 8" id="KW-0812">Transmembrane</keyword>
<keyword evidence="7 8" id="KW-0472">Membrane</keyword>
<feature type="domain" description="ABC transmembrane type-1" evidence="9">
    <location>
        <begin position="20"/>
        <end position="208"/>
    </location>
</feature>
<reference evidence="10 11" key="1">
    <citation type="submission" date="2014-03" db="EMBL/GenBank/DDBJ databases">
        <title>Genomics of Bifidobacteria.</title>
        <authorList>
            <person name="Ventura M."/>
            <person name="Milani C."/>
            <person name="Lugli G.A."/>
        </authorList>
    </citation>
    <scope>NUCLEOTIDE SEQUENCE [LARGE SCALE GENOMIC DNA]</scope>
    <source>
        <strain evidence="10 11">LMG 11597</strain>
    </source>
</reference>
<evidence type="ECO:0000259" key="9">
    <source>
        <dbReference type="PROSITE" id="PS50928"/>
    </source>
</evidence>
<dbReference type="GO" id="GO:0043190">
    <property type="term" value="C:ATP-binding cassette (ABC) transporter complex"/>
    <property type="evidence" value="ECO:0007669"/>
    <property type="project" value="InterPro"/>
</dbReference>
<dbReference type="EMBL" id="JGZR01000007">
    <property type="protein sequence ID" value="KFJ02922.1"/>
    <property type="molecule type" value="Genomic_DNA"/>
</dbReference>
<dbReference type="CDD" id="cd06261">
    <property type="entry name" value="TM_PBP2"/>
    <property type="match status" value="1"/>
</dbReference>
<dbReference type="NCBIfam" id="TIGR01726">
    <property type="entry name" value="HEQRo_perm_3TM"/>
    <property type="match status" value="1"/>
</dbReference>
<dbReference type="RefSeq" id="WP_024464155.1">
    <property type="nucleotide sequence ID" value="NZ_CP062939.1"/>
</dbReference>
<evidence type="ECO:0000256" key="6">
    <source>
        <dbReference type="ARBA" id="ARBA00022989"/>
    </source>
</evidence>
<evidence type="ECO:0000313" key="11">
    <source>
        <dbReference type="Proteomes" id="UP000029055"/>
    </source>
</evidence>
<sequence>MQTPLLTSWGQYLPPLLSGLVQSVWLAVAAIVIGLPLAFLFCTMVMSKNRLIGALGLVIVEIGRGMPALVILYLVYYGLPRFGISLANVAAAIIALAWNYSCYCSEIIRAGIQSVPRGQLEAGDALGLDSRVTFLRVIVPQGLRSAIPGLLGQSILVFQDTSLAYTIAVPELMKQAYSLGGENYQYLRVFVLTGLVYAAVTLPATWITVWMERRLGKSY</sequence>
<dbReference type="InterPro" id="IPR000515">
    <property type="entry name" value="MetI-like"/>
</dbReference>
<dbReference type="PROSITE" id="PS50928">
    <property type="entry name" value="ABC_TM1"/>
    <property type="match status" value="1"/>
</dbReference>
<dbReference type="OrthoDB" id="92598at2"/>
<evidence type="ECO:0000256" key="1">
    <source>
        <dbReference type="ARBA" id="ARBA00004651"/>
    </source>
</evidence>
<dbReference type="SUPFAM" id="SSF161098">
    <property type="entry name" value="MetI-like"/>
    <property type="match status" value="1"/>
</dbReference>
<feature type="transmembrane region" description="Helical" evidence="8">
    <location>
        <begin position="189"/>
        <end position="211"/>
    </location>
</feature>
<dbReference type="Pfam" id="PF00528">
    <property type="entry name" value="BPD_transp_1"/>
    <property type="match status" value="1"/>
</dbReference>
<dbReference type="InterPro" id="IPR010065">
    <property type="entry name" value="AA_ABC_transptr_permease_3TM"/>
</dbReference>
<comment type="subcellular location">
    <subcellularLocation>
        <location evidence="1 8">Cell membrane</location>
        <topology evidence="1 8">Multi-pass membrane protein</topology>
    </subcellularLocation>
</comment>
<feature type="transmembrane region" description="Helical" evidence="8">
    <location>
        <begin position="54"/>
        <end position="76"/>
    </location>
</feature>
<dbReference type="Proteomes" id="UP000029055">
    <property type="component" value="Unassembled WGS sequence"/>
</dbReference>
<dbReference type="STRING" id="77635.BISU_0848"/>
<gene>
    <name evidence="10" type="ORF">BISU_0848</name>
</gene>
<evidence type="ECO:0000256" key="3">
    <source>
        <dbReference type="ARBA" id="ARBA00022475"/>
    </source>
</evidence>
<keyword evidence="5" id="KW-0029">Amino-acid transport</keyword>
<feature type="transmembrane region" description="Helical" evidence="8">
    <location>
        <begin position="82"/>
        <end position="100"/>
    </location>
</feature>
<comment type="caution">
    <text evidence="10">The sequence shown here is derived from an EMBL/GenBank/DDBJ whole genome shotgun (WGS) entry which is preliminary data.</text>
</comment>
<dbReference type="GO" id="GO:0006865">
    <property type="term" value="P:amino acid transport"/>
    <property type="evidence" value="ECO:0007669"/>
    <property type="project" value="UniProtKB-KW"/>
</dbReference>
<keyword evidence="6 8" id="KW-1133">Transmembrane helix</keyword>
<keyword evidence="11" id="KW-1185">Reference proteome</keyword>
<dbReference type="GO" id="GO:0022857">
    <property type="term" value="F:transmembrane transporter activity"/>
    <property type="evidence" value="ECO:0007669"/>
    <property type="project" value="InterPro"/>
</dbReference>
<comment type="similarity">
    <text evidence="8">Belongs to the binding-protein-dependent transport system permease family.</text>
</comment>
<evidence type="ECO:0000256" key="8">
    <source>
        <dbReference type="RuleBase" id="RU363032"/>
    </source>
</evidence>
<protein>
    <submittedName>
        <fullName evidence="10">Amino acid ABC transporter permease YckA2</fullName>
    </submittedName>
</protein>
<evidence type="ECO:0000256" key="7">
    <source>
        <dbReference type="ARBA" id="ARBA00023136"/>
    </source>
</evidence>
<keyword evidence="2 8" id="KW-0813">Transport</keyword>
<name>A0A087E571_9BIFI</name>
<dbReference type="InterPro" id="IPR035906">
    <property type="entry name" value="MetI-like_sf"/>
</dbReference>
<evidence type="ECO:0000313" key="10">
    <source>
        <dbReference type="EMBL" id="KFJ02922.1"/>
    </source>
</evidence>
<evidence type="ECO:0000256" key="5">
    <source>
        <dbReference type="ARBA" id="ARBA00022970"/>
    </source>
</evidence>
<evidence type="ECO:0000256" key="4">
    <source>
        <dbReference type="ARBA" id="ARBA00022692"/>
    </source>
</evidence>
<keyword evidence="3" id="KW-1003">Cell membrane</keyword>
<dbReference type="PANTHER" id="PTHR30614">
    <property type="entry name" value="MEMBRANE COMPONENT OF AMINO ACID ABC TRANSPORTER"/>
    <property type="match status" value="1"/>
</dbReference>
<dbReference type="PANTHER" id="PTHR30614:SF0">
    <property type="entry name" value="L-CYSTINE TRANSPORT SYSTEM PERMEASE PROTEIN TCYL"/>
    <property type="match status" value="1"/>
</dbReference>
<organism evidence="10 11">
    <name type="scientific">Bifidobacterium subtile</name>
    <dbReference type="NCBI Taxonomy" id="77635"/>
    <lineage>
        <taxon>Bacteria</taxon>
        <taxon>Bacillati</taxon>
        <taxon>Actinomycetota</taxon>
        <taxon>Actinomycetes</taxon>
        <taxon>Bifidobacteriales</taxon>
        <taxon>Bifidobacteriaceae</taxon>
        <taxon>Bifidobacterium</taxon>
    </lineage>
</organism>
<dbReference type="InterPro" id="IPR043429">
    <property type="entry name" value="ArtM/GltK/GlnP/TcyL/YhdX-like"/>
</dbReference>